<keyword evidence="2" id="KW-0472">Membrane</keyword>
<dbReference type="PROSITE" id="PS50883">
    <property type="entry name" value="EAL"/>
    <property type="match status" value="1"/>
</dbReference>
<feature type="transmembrane region" description="Helical" evidence="2">
    <location>
        <begin position="44"/>
        <end position="68"/>
    </location>
</feature>
<dbReference type="SMART" id="SM00052">
    <property type="entry name" value="EAL"/>
    <property type="match status" value="1"/>
</dbReference>
<keyword evidence="2" id="KW-0812">Transmembrane</keyword>
<dbReference type="SUPFAM" id="SSF141868">
    <property type="entry name" value="EAL domain-like"/>
    <property type="match status" value="1"/>
</dbReference>
<feature type="transmembrane region" description="Helical" evidence="2">
    <location>
        <begin position="177"/>
        <end position="198"/>
    </location>
</feature>
<dbReference type="OrthoDB" id="9813903at2"/>
<proteinExistence type="predicted"/>
<feature type="transmembrane region" description="Helical" evidence="2">
    <location>
        <begin position="143"/>
        <end position="165"/>
    </location>
</feature>
<dbReference type="InterPro" id="IPR035919">
    <property type="entry name" value="EAL_sf"/>
</dbReference>
<evidence type="ECO:0000313" key="7">
    <source>
        <dbReference type="Proteomes" id="UP000295361"/>
    </source>
</evidence>
<evidence type="ECO:0000313" key="6">
    <source>
        <dbReference type="EMBL" id="TDP71585.1"/>
    </source>
</evidence>
<dbReference type="SMART" id="SM00267">
    <property type="entry name" value="GGDEF"/>
    <property type="match status" value="1"/>
</dbReference>
<comment type="caution">
    <text evidence="6">The sequence shown here is derived from an EMBL/GenBank/DDBJ whole genome shotgun (WGS) entry which is preliminary data.</text>
</comment>
<dbReference type="Pfam" id="PF00990">
    <property type="entry name" value="GGDEF"/>
    <property type="match status" value="1"/>
</dbReference>
<keyword evidence="2" id="KW-1133">Transmembrane helix</keyword>
<dbReference type="InterPro" id="IPR001633">
    <property type="entry name" value="EAL_dom"/>
</dbReference>
<feature type="domain" description="EAL" evidence="3">
    <location>
        <begin position="445"/>
        <end position="698"/>
    </location>
</feature>
<evidence type="ECO:0000259" key="5">
    <source>
        <dbReference type="PROSITE" id="PS50924"/>
    </source>
</evidence>
<reference evidence="6 7" key="1">
    <citation type="submission" date="2019-03" db="EMBL/GenBank/DDBJ databases">
        <title>Genomic Encyclopedia of Type Strains, Phase IV (KMG-IV): sequencing the most valuable type-strain genomes for metagenomic binning, comparative biology and taxonomic classification.</title>
        <authorList>
            <person name="Goeker M."/>
        </authorList>
    </citation>
    <scope>NUCLEOTIDE SEQUENCE [LARGE SCALE GENOMIC DNA]</scope>
    <source>
        <strain evidence="6 7">DSM 16998</strain>
    </source>
</reference>
<dbReference type="CDD" id="cd01948">
    <property type="entry name" value="EAL"/>
    <property type="match status" value="1"/>
</dbReference>
<feature type="transmembrane region" description="Helical" evidence="2">
    <location>
        <begin position="74"/>
        <end position="97"/>
    </location>
</feature>
<dbReference type="FunFam" id="3.30.70.270:FF:000001">
    <property type="entry name" value="Diguanylate cyclase domain protein"/>
    <property type="match status" value="1"/>
</dbReference>
<gene>
    <name evidence="6" type="ORF">DES47_103567</name>
</gene>
<dbReference type="InterPro" id="IPR052155">
    <property type="entry name" value="Biofilm_reg_signaling"/>
</dbReference>
<protein>
    <submittedName>
        <fullName evidence="6">Diguanylate cyclase/phosphodiesterase</fullName>
    </submittedName>
</protein>
<evidence type="ECO:0000256" key="1">
    <source>
        <dbReference type="ARBA" id="ARBA00051114"/>
    </source>
</evidence>
<feature type="domain" description="GGDEF" evidence="4">
    <location>
        <begin position="304"/>
        <end position="436"/>
    </location>
</feature>
<dbReference type="SUPFAM" id="SSF55073">
    <property type="entry name" value="Nucleotide cyclase"/>
    <property type="match status" value="1"/>
</dbReference>
<dbReference type="InParanoid" id="A0A4R6QNK7"/>
<accession>A0A4R6QNK7</accession>
<dbReference type="Proteomes" id="UP000295361">
    <property type="component" value="Unassembled WGS sequence"/>
</dbReference>
<dbReference type="AlphaFoldDB" id="A0A4R6QNK7"/>
<dbReference type="NCBIfam" id="TIGR00254">
    <property type="entry name" value="GGDEF"/>
    <property type="match status" value="1"/>
</dbReference>
<feature type="transmembrane region" description="Helical" evidence="2">
    <location>
        <begin position="109"/>
        <end position="131"/>
    </location>
</feature>
<sequence length="724" mass="77458">MPYLIPSYDPGIVAASLLIASFAAYVTLDLAQRVRATDLAVARAWWIGGSITMGTGIWSMHFVGMLAYSLPVPLGYSGLLTLLSWVAGVGASAVALWLASRGRLTLPRLAGGALLMGAGICTMHYTGMAALDMAPPIVWRWSLVAASGAIAFGASAAALLIFFWLRRFGEHGDKRYQAVAALVMGAAISGMHYTGMAAAQFPEGTVCMSSTGLGGEQLGTLVILASTVLLGLTLFTSMLDARMQSTSARLTASLQSANSQLQAANEELQQRAFVDNLTGLPNRLLFEDRLKHALARHARSGRGERMAVLFVDLDGFKPVNDSFGHAVGDSVLQQVAERLQAAARGSDTVARIGGDEFVLLLEDMTDAGDATSLARRVVLALSRPMLVAERTLHVSASVGIALHPDHGEGGKLLTHADAAMYAAKRAGGNSYALFEAHMDAGAAKQLGLQFDLRQAVAGGQLSLHYQPKFDSRRARLSGVEALLRWQHPLLGNIPPSQFIPLAERSGLINELGNWVIDEACRQMQAWQREGVRLRVAINLSVHQLRQEDLVSRIKQALQRHEVDASMLLCEITESAAMEDIKTTQQAFEGLSRIGVFLSIDDFGTGYSSLSYLRQLPARQLKIDRSFIHDLETSADARAVVDAVVRLAHALGLSVVAEGVETQGQCNILLQLDCDELQGFLFARPMPADELFAWASGHKPDAAIGFSPSVFSGLDSSAKAGSGSG</sequence>
<name>A0A4R6QNK7_9BURK</name>
<evidence type="ECO:0000259" key="3">
    <source>
        <dbReference type="PROSITE" id="PS50883"/>
    </source>
</evidence>
<dbReference type="InterPro" id="IPR005330">
    <property type="entry name" value="MHYT_dom"/>
</dbReference>
<evidence type="ECO:0000256" key="2">
    <source>
        <dbReference type="PROSITE-ProRule" id="PRU00244"/>
    </source>
</evidence>
<dbReference type="Pfam" id="PF03707">
    <property type="entry name" value="MHYT"/>
    <property type="match status" value="3"/>
</dbReference>
<feature type="domain" description="MHYT" evidence="5">
    <location>
        <begin position="8"/>
        <end position="202"/>
    </location>
</feature>
<dbReference type="PANTHER" id="PTHR44757">
    <property type="entry name" value="DIGUANYLATE CYCLASE DGCP"/>
    <property type="match status" value="1"/>
</dbReference>
<keyword evidence="7" id="KW-1185">Reference proteome</keyword>
<dbReference type="PANTHER" id="PTHR44757:SF2">
    <property type="entry name" value="BIOFILM ARCHITECTURE MAINTENANCE PROTEIN MBAA"/>
    <property type="match status" value="1"/>
</dbReference>
<dbReference type="GO" id="GO:0016020">
    <property type="term" value="C:membrane"/>
    <property type="evidence" value="ECO:0007669"/>
    <property type="project" value="UniProtKB-UniRule"/>
</dbReference>
<dbReference type="Gene3D" id="3.20.20.450">
    <property type="entry name" value="EAL domain"/>
    <property type="match status" value="1"/>
</dbReference>
<dbReference type="InterPro" id="IPR029787">
    <property type="entry name" value="Nucleotide_cyclase"/>
</dbReference>
<dbReference type="EMBL" id="SNXS01000003">
    <property type="protein sequence ID" value="TDP71585.1"/>
    <property type="molecule type" value="Genomic_DNA"/>
</dbReference>
<feature type="transmembrane region" description="Helical" evidence="2">
    <location>
        <begin position="12"/>
        <end position="32"/>
    </location>
</feature>
<dbReference type="PROSITE" id="PS50924">
    <property type="entry name" value="MHYT"/>
    <property type="match status" value="1"/>
</dbReference>
<dbReference type="GO" id="GO:0071111">
    <property type="term" value="F:cyclic-guanylate-specific phosphodiesterase activity"/>
    <property type="evidence" value="ECO:0007669"/>
    <property type="project" value="UniProtKB-EC"/>
</dbReference>
<feature type="transmembrane region" description="Helical" evidence="2">
    <location>
        <begin position="218"/>
        <end position="239"/>
    </location>
</feature>
<dbReference type="FunFam" id="3.20.20.450:FF:000001">
    <property type="entry name" value="Cyclic di-GMP phosphodiesterase yahA"/>
    <property type="match status" value="1"/>
</dbReference>
<dbReference type="GO" id="GO:0071732">
    <property type="term" value="P:cellular response to nitric oxide"/>
    <property type="evidence" value="ECO:0007669"/>
    <property type="project" value="UniProtKB-ARBA"/>
</dbReference>
<dbReference type="Gene3D" id="3.30.70.270">
    <property type="match status" value="1"/>
</dbReference>
<dbReference type="RefSeq" id="WP_133701350.1">
    <property type="nucleotide sequence ID" value="NZ_SNXS01000003.1"/>
</dbReference>
<dbReference type="PROSITE" id="PS50887">
    <property type="entry name" value="GGDEF"/>
    <property type="match status" value="1"/>
</dbReference>
<organism evidence="6 7">
    <name type="scientific">Roseateles toxinivorans</name>
    <dbReference type="NCBI Taxonomy" id="270368"/>
    <lineage>
        <taxon>Bacteria</taxon>
        <taxon>Pseudomonadati</taxon>
        <taxon>Pseudomonadota</taxon>
        <taxon>Betaproteobacteria</taxon>
        <taxon>Burkholderiales</taxon>
        <taxon>Sphaerotilaceae</taxon>
        <taxon>Roseateles</taxon>
    </lineage>
</organism>
<evidence type="ECO:0000259" key="4">
    <source>
        <dbReference type="PROSITE" id="PS50887"/>
    </source>
</evidence>
<dbReference type="InterPro" id="IPR000160">
    <property type="entry name" value="GGDEF_dom"/>
</dbReference>
<dbReference type="Pfam" id="PF00563">
    <property type="entry name" value="EAL"/>
    <property type="match status" value="1"/>
</dbReference>
<dbReference type="InterPro" id="IPR043128">
    <property type="entry name" value="Rev_trsase/Diguanyl_cyclase"/>
</dbReference>
<comment type="catalytic activity">
    <reaction evidence="1">
        <text>3',3'-c-di-GMP + H2O = 5'-phosphoguanylyl(3'-&gt;5')guanosine + H(+)</text>
        <dbReference type="Rhea" id="RHEA:24902"/>
        <dbReference type="ChEBI" id="CHEBI:15377"/>
        <dbReference type="ChEBI" id="CHEBI:15378"/>
        <dbReference type="ChEBI" id="CHEBI:58754"/>
        <dbReference type="ChEBI" id="CHEBI:58805"/>
        <dbReference type="EC" id="3.1.4.52"/>
    </reaction>
    <physiologicalReaction direction="left-to-right" evidence="1">
        <dbReference type="Rhea" id="RHEA:24903"/>
    </physiologicalReaction>
</comment>
<dbReference type="CDD" id="cd01949">
    <property type="entry name" value="GGDEF"/>
    <property type="match status" value="1"/>
</dbReference>